<dbReference type="KEGG" id="pco:PHACADRAFT_172348"/>
<accession>K5WCE6</accession>
<dbReference type="GeneID" id="18909593"/>
<evidence type="ECO:0000313" key="3">
    <source>
        <dbReference type="Proteomes" id="UP000008370"/>
    </source>
</evidence>
<dbReference type="InParanoid" id="K5WCE6"/>
<evidence type="ECO:0000256" key="1">
    <source>
        <dbReference type="SAM" id="MobiDB-lite"/>
    </source>
</evidence>
<name>K5WCE6_PHACS</name>
<dbReference type="Proteomes" id="UP000008370">
    <property type="component" value="Unassembled WGS sequence"/>
</dbReference>
<gene>
    <name evidence="2" type="ORF">PHACADRAFT_172348</name>
</gene>
<proteinExistence type="predicted"/>
<evidence type="ECO:0000313" key="2">
    <source>
        <dbReference type="EMBL" id="EKM56679.1"/>
    </source>
</evidence>
<dbReference type="HOGENOM" id="CLU_1993423_0_0_1"/>
<feature type="region of interest" description="Disordered" evidence="1">
    <location>
        <begin position="30"/>
        <end position="82"/>
    </location>
</feature>
<organism evidence="2 3">
    <name type="scientific">Phanerochaete carnosa (strain HHB-10118-sp)</name>
    <name type="common">White-rot fungus</name>
    <name type="synonym">Peniophora carnosa</name>
    <dbReference type="NCBI Taxonomy" id="650164"/>
    <lineage>
        <taxon>Eukaryota</taxon>
        <taxon>Fungi</taxon>
        <taxon>Dikarya</taxon>
        <taxon>Basidiomycota</taxon>
        <taxon>Agaricomycotina</taxon>
        <taxon>Agaricomycetes</taxon>
        <taxon>Polyporales</taxon>
        <taxon>Phanerochaetaceae</taxon>
        <taxon>Phanerochaete</taxon>
    </lineage>
</organism>
<sequence>MLVARAAKTWARLPPCRAYSFGLMPSLKSSFPPEESSQPIEDASRQAEKWAQAGPSRVTIEDAEEKDMDMEARKKRRQTEWKRRQGSLQVFYADVFCASQRIVVSNSARPLGRYPFNHYILSVVS</sequence>
<dbReference type="RefSeq" id="XP_007394517.1">
    <property type="nucleotide sequence ID" value="XM_007394455.1"/>
</dbReference>
<dbReference type="AlphaFoldDB" id="K5WCE6"/>
<dbReference type="EMBL" id="JH930471">
    <property type="protein sequence ID" value="EKM56679.1"/>
    <property type="molecule type" value="Genomic_DNA"/>
</dbReference>
<reference evidence="2 3" key="1">
    <citation type="journal article" date="2012" name="BMC Genomics">
        <title>Comparative genomics of the white-rot fungi, Phanerochaete carnosa and P. chrysosporium, to elucidate the genetic basis of the distinct wood types they colonize.</title>
        <authorList>
            <person name="Suzuki H."/>
            <person name="MacDonald J."/>
            <person name="Syed K."/>
            <person name="Salamov A."/>
            <person name="Hori C."/>
            <person name="Aerts A."/>
            <person name="Henrissat B."/>
            <person name="Wiebenga A."/>
            <person name="vanKuyk P.A."/>
            <person name="Barry K."/>
            <person name="Lindquist E."/>
            <person name="LaButti K."/>
            <person name="Lapidus A."/>
            <person name="Lucas S."/>
            <person name="Coutinho P."/>
            <person name="Gong Y."/>
            <person name="Samejima M."/>
            <person name="Mahadevan R."/>
            <person name="Abou-Zaid M."/>
            <person name="de Vries R.P."/>
            <person name="Igarashi K."/>
            <person name="Yadav J.S."/>
            <person name="Grigoriev I.V."/>
            <person name="Master E.R."/>
        </authorList>
    </citation>
    <scope>NUCLEOTIDE SEQUENCE [LARGE SCALE GENOMIC DNA]</scope>
    <source>
        <strain evidence="2 3">HHB-10118-sp</strain>
    </source>
</reference>
<keyword evidence="3" id="KW-1185">Reference proteome</keyword>
<protein>
    <submittedName>
        <fullName evidence="2">Uncharacterized protein</fullName>
    </submittedName>
</protein>